<name>A0A8J6QS59_9GAMM</name>
<protein>
    <submittedName>
        <fullName evidence="4">SCO family protein</fullName>
    </submittedName>
</protein>
<evidence type="ECO:0000313" key="5">
    <source>
        <dbReference type="Proteomes" id="UP000638014"/>
    </source>
</evidence>
<dbReference type="InterPro" id="IPR036249">
    <property type="entry name" value="Thioredoxin-like_sf"/>
</dbReference>
<organism evidence="4 5">
    <name type="scientific">Neiella litorisoli</name>
    <dbReference type="NCBI Taxonomy" id="2771431"/>
    <lineage>
        <taxon>Bacteria</taxon>
        <taxon>Pseudomonadati</taxon>
        <taxon>Pseudomonadota</taxon>
        <taxon>Gammaproteobacteria</taxon>
        <taxon>Alteromonadales</taxon>
        <taxon>Echinimonadaceae</taxon>
        <taxon>Neiella</taxon>
    </lineage>
</organism>
<feature type="disulfide bond" description="Redox-active" evidence="3">
    <location>
        <begin position="70"/>
        <end position="74"/>
    </location>
</feature>
<keyword evidence="2" id="KW-0479">Metal-binding</keyword>
<accession>A0A8J6QS59</accession>
<evidence type="ECO:0000313" key="4">
    <source>
        <dbReference type="EMBL" id="MBD1391071.1"/>
    </source>
</evidence>
<proteinExistence type="inferred from homology"/>
<comment type="similarity">
    <text evidence="1">Belongs to the SCO1/2 family.</text>
</comment>
<gene>
    <name evidence="4" type="ORF">IC617_16710</name>
</gene>
<evidence type="ECO:0000256" key="1">
    <source>
        <dbReference type="ARBA" id="ARBA00010996"/>
    </source>
</evidence>
<dbReference type="RefSeq" id="WP_191146130.1">
    <property type="nucleotide sequence ID" value="NZ_JACXAF010000027.1"/>
</dbReference>
<reference evidence="4" key="1">
    <citation type="submission" date="2020-09" db="EMBL/GenBank/DDBJ databases">
        <title>A novel bacterium of genus Neiella, isolated from South China Sea.</title>
        <authorList>
            <person name="Huang H."/>
            <person name="Mo K."/>
            <person name="Hu Y."/>
        </authorList>
    </citation>
    <scope>NUCLEOTIDE SEQUENCE</scope>
    <source>
        <strain evidence="4">HB171785</strain>
    </source>
</reference>
<dbReference type="GO" id="GO:0046872">
    <property type="term" value="F:metal ion binding"/>
    <property type="evidence" value="ECO:0007669"/>
    <property type="project" value="UniProtKB-KW"/>
</dbReference>
<feature type="binding site" evidence="2">
    <location>
        <position position="70"/>
    </location>
    <ligand>
        <name>Cu cation</name>
        <dbReference type="ChEBI" id="CHEBI:23378"/>
    </ligand>
</feature>
<dbReference type="EMBL" id="JACXAF010000027">
    <property type="protein sequence ID" value="MBD1391071.1"/>
    <property type="molecule type" value="Genomic_DNA"/>
</dbReference>
<dbReference type="Gene3D" id="3.40.30.10">
    <property type="entry name" value="Glutaredoxin"/>
    <property type="match status" value="1"/>
</dbReference>
<keyword evidence="3" id="KW-1015">Disulfide bond</keyword>
<feature type="binding site" evidence="2">
    <location>
        <position position="74"/>
    </location>
    <ligand>
        <name>Cu cation</name>
        <dbReference type="ChEBI" id="CHEBI:23378"/>
    </ligand>
</feature>
<dbReference type="SUPFAM" id="SSF52833">
    <property type="entry name" value="Thioredoxin-like"/>
    <property type="match status" value="1"/>
</dbReference>
<dbReference type="Pfam" id="PF02630">
    <property type="entry name" value="SCO1-SenC"/>
    <property type="match status" value="1"/>
</dbReference>
<keyword evidence="5" id="KW-1185">Reference proteome</keyword>
<feature type="binding site" evidence="2">
    <location>
        <position position="162"/>
    </location>
    <ligand>
        <name>Cu cation</name>
        <dbReference type="ChEBI" id="CHEBI:23378"/>
    </ligand>
</feature>
<dbReference type="Proteomes" id="UP000638014">
    <property type="component" value="Unassembled WGS sequence"/>
</dbReference>
<evidence type="ECO:0000256" key="2">
    <source>
        <dbReference type="PIRSR" id="PIRSR603782-1"/>
    </source>
</evidence>
<dbReference type="CDD" id="cd02968">
    <property type="entry name" value="SCO"/>
    <property type="match status" value="1"/>
</dbReference>
<sequence>MNYRAILIALLFAATAAFVVAMPWLPAVFQSRDFYGLSVDQDAYNFAIGDGQLADLQGRYVYLLFGFLRCNDVCHRQVANMLALNQQLQAIPTASADQVSFVFVSLDPERDAVDQLQAYFDQQGPDFHSVKPANSAAAHALASEYNEYFVKSGGGNDYQIDHSGFMYVIDPNGRLRLIYTSSHLNVVEMLSDLSKLSTS</sequence>
<dbReference type="AlphaFoldDB" id="A0A8J6QS59"/>
<dbReference type="PANTHER" id="PTHR12151">
    <property type="entry name" value="ELECTRON TRANSPORT PROTIN SCO1/SENC FAMILY MEMBER"/>
    <property type="match status" value="1"/>
</dbReference>
<keyword evidence="2" id="KW-0186">Copper</keyword>
<dbReference type="PANTHER" id="PTHR12151:SF25">
    <property type="entry name" value="LINALOOL DEHYDRATASE_ISOMERASE DOMAIN-CONTAINING PROTEIN"/>
    <property type="match status" value="1"/>
</dbReference>
<comment type="caution">
    <text evidence="4">The sequence shown here is derived from an EMBL/GenBank/DDBJ whole genome shotgun (WGS) entry which is preliminary data.</text>
</comment>
<dbReference type="InterPro" id="IPR003782">
    <property type="entry name" value="SCO1/SenC"/>
</dbReference>
<evidence type="ECO:0000256" key="3">
    <source>
        <dbReference type="PIRSR" id="PIRSR603782-2"/>
    </source>
</evidence>